<feature type="compositionally biased region" description="Polar residues" evidence="1">
    <location>
        <begin position="225"/>
        <end position="234"/>
    </location>
</feature>
<evidence type="ECO:0000313" key="4">
    <source>
        <dbReference type="EMBL" id="SBT83403.1"/>
    </source>
</evidence>
<keyword evidence="2" id="KW-1133">Transmembrane helix</keyword>
<dbReference type="AlphaFoldDB" id="A0A1D3JCJ0"/>
<keyword evidence="2" id="KW-0472">Membrane</keyword>
<dbReference type="Proteomes" id="UP000242942">
    <property type="component" value="Unassembled WGS sequence"/>
</dbReference>
<accession>A0A1D3JCJ0</accession>
<dbReference type="InterPro" id="IPR024288">
    <property type="entry name" value="SICA_C"/>
</dbReference>
<feature type="domain" description="Schizont-infected cell agglutination C-terminal" evidence="3">
    <location>
        <begin position="501"/>
        <end position="540"/>
    </location>
</feature>
<sequence length="765" mass="90578">MADDSEYTTLTRYIPIEMFFYMITSDIKKLIHTYGHKNCGLRQEELCNKIKEIISENKKIIFNHMDAPSKNKWNKEWSSQRNEFFNRLFEEEGFINVCYPPKEKGNPNLQKLKLKHIEFCKEKDVKRAPIEKNNDYNACKEYNIWINEKTVSFTREFLKNVTDYKFPTVKKYFSTKEYPGGHDPRDTYRNSKFDCEIYNPTSSSHSQMPLAKEPPDSLHLPTAPAVTQESQGKSRISLPDEGGIEKTKLHVKKLPQTKLTPDSLTTPLTKTKVDDTASGKQPSSVSENTLTQSTASHDKTNDEQNNYKVILQGYPVHPSTSISKTPSDNKDQIIKSTVYYPPANFDGYKIPYYDYHIFHKIPVKLSQFYKTYDEYIPSNKEMEVVKIQLPTPDPSLFRSPVMIYTLVFLVLFTITTILFLLSKYTTFGLLFGKNKKKKRLKRQLQITKLDKEVSHFNTMDNYSTNDTTYENKKGNEKNICNKIKVQKGIIHKNIILPKRKKKNRKAIIDIHMELLNECKNDEWELNKDDFLQICLEQFIKEQKEMYSNSKNSNLITKIISTEKAKEAKMLLWDKWTKKYTPIWENFKRGNTFKLLQYYWKEEENEHFRKIEKENSSLNQNDKLSYIQIKKDIWKKWTTKQTKLIEQYKEEQWFKSVVEELKNVSDEYKKGKIKDEIFILNIKELENKENNEELYKRVKHTFLMKVLIQILMMVIEECIKEESSGKTEIVLDNLIEKLNKEKCEKIESKNINQQNMNHMEYNEMLE</sequence>
<keyword evidence="5" id="KW-1185">Reference proteome</keyword>
<evidence type="ECO:0000259" key="3">
    <source>
        <dbReference type="Pfam" id="PF12879"/>
    </source>
</evidence>
<evidence type="ECO:0000256" key="2">
    <source>
        <dbReference type="SAM" id="Phobius"/>
    </source>
</evidence>
<organism evidence="4 5">
    <name type="scientific">Plasmodium ovale</name>
    <name type="common">malaria parasite P. ovale</name>
    <dbReference type="NCBI Taxonomy" id="36330"/>
    <lineage>
        <taxon>Eukaryota</taxon>
        <taxon>Sar</taxon>
        <taxon>Alveolata</taxon>
        <taxon>Apicomplexa</taxon>
        <taxon>Aconoidasida</taxon>
        <taxon>Haemosporida</taxon>
        <taxon>Plasmodiidae</taxon>
        <taxon>Plasmodium</taxon>
        <taxon>Plasmodium (Plasmodium)</taxon>
    </lineage>
</organism>
<evidence type="ECO:0000313" key="5">
    <source>
        <dbReference type="Proteomes" id="UP000242942"/>
    </source>
</evidence>
<feature type="transmembrane region" description="Helical" evidence="2">
    <location>
        <begin position="401"/>
        <end position="432"/>
    </location>
</feature>
<reference evidence="4 5" key="1">
    <citation type="submission" date="2016-06" db="EMBL/GenBank/DDBJ databases">
        <authorList>
            <consortium name="Pathogen Informatics"/>
        </authorList>
    </citation>
    <scope>NUCLEOTIDE SEQUENCE [LARGE SCALE GENOMIC DNA]</scope>
    <source>
        <strain evidence="4">PocGH01</strain>
    </source>
</reference>
<dbReference type="EMBL" id="FLRI01000101">
    <property type="protein sequence ID" value="SBT83403.1"/>
    <property type="molecule type" value="Genomic_DNA"/>
</dbReference>
<protein>
    <submittedName>
        <fullName evidence="4">STP1 protein</fullName>
    </submittedName>
</protein>
<proteinExistence type="predicted"/>
<feature type="region of interest" description="Disordered" evidence="1">
    <location>
        <begin position="200"/>
        <end position="303"/>
    </location>
</feature>
<name>A0A1D3JCJ0_PLAOA</name>
<feature type="compositionally biased region" description="Polar residues" evidence="1">
    <location>
        <begin position="278"/>
        <end position="295"/>
    </location>
</feature>
<dbReference type="Pfam" id="PF12879">
    <property type="entry name" value="SICA_C"/>
    <property type="match status" value="1"/>
</dbReference>
<feature type="compositionally biased region" description="Polar residues" evidence="1">
    <location>
        <begin position="257"/>
        <end position="269"/>
    </location>
</feature>
<dbReference type="OrthoDB" id="10431961at2759"/>
<dbReference type="VEuPathDB" id="PlasmoDB:PocGH01_00118100"/>
<keyword evidence="2" id="KW-0812">Transmembrane</keyword>
<dbReference type="VEuPathDB" id="PlasmoDB:POWCR01_000109800"/>
<evidence type="ECO:0000256" key="1">
    <source>
        <dbReference type="SAM" id="MobiDB-lite"/>
    </source>
</evidence>
<gene>
    <name evidence="4" type="primary">PocGH01_00118100</name>
    <name evidence="4" type="ORF">POCGH01_00118100</name>
</gene>